<dbReference type="PANTHER" id="PTHR42760:SF123">
    <property type="entry name" value="OXIDOREDUCTASE"/>
    <property type="match status" value="1"/>
</dbReference>
<dbReference type="SUPFAM" id="SSF51735">
    <property type="entry name" value="NAD(P)-binding Rossmann-fold domains"/>
    <property type="match status" value="1"/>
</dbReference>
<dbReference type="Proteomes" id="UP001597182">
    <property type="component" value="Unassembled WGS sequence"/>
</dbReference>
<dbReference type="PANTHER" id="PTHR42760">
    <property type="entry name" value="SHORT-CHAIN DEHYDROGENASES/REDUCTASES FAMILY MEMBER"/>
    <property type="match status" value="1"/>
</dbReference>
<dbReference type="PRINTS" id="PR00081">
    <property type="entry name" value="GDHRDH"/>
</dbReference>
<evidence type="ECO:0000313" key="2">
    <source>
        <dbReference type="EMBL" id="MFD1235462.1"/>
    </source>
</evidence>
<comment type="caution">
    <text evidence="2">The sequence shown here is derived from an EMBL/GenBank/DDBJ whole genome shotgun (WGS) entry which is preliminary data.</text>
</comment>
<organism evidence="2 3">
    <name type="scientific">Pseudonocardia benzenivorans</name>
    <dbReference type="NCBI Taxonomy" id="228005"/>
    <lineage>
        <taxon>Bacteria</taxon>
        <taxon>Bacillati</taxon>
        <taxon>Actinomycetota</taxon>
        <taxon>Actinomycetes</taxon>
        <taxon>Pseudonocardiales</taxon>
        <taxon>Pseudonocardiaceae</taxon>
        <taxon>Pseudonocardia</taxon>
    </lineage>
</organism>
<evidence type="ECO:0000256" key="1">
    <source>
        <dbReference type="ARBA" id="ARBA00006484"/>
    </source>
</evidence>
<dbReference type="GO" id="GO:0016491">
    <property type="term" value="F:oxidoreductase activity"/>
    <property type="evidence" value="ECO:0007669"/>
    <property type="project" value="UniProtKB-KW"/>
</dbReference>
<evidence type="ECO:0000313" key="3">
    <source>
        <dbReference type="Proteomes" id="UP001597182"/>
    </source>
</evidence>
<dbReference type="Gene3D" id="3.40.50.720">
    <property type="entry name" value="NAD(P)-binding Rossmann-like Domain"/>
    <property type="match status" value="1"/>
</dbReference>
<dbReference type="PRINTS" id="PR00080">
    <property type="entry name" value="SDRFAMILY"/>
</dbReference>
<reference evidence="3" key="1">
    <citation type="journal article" date="2019" name="Int. J. Syst. Evol. Microbiol.">
        <title>The Global Catalogue of Microorganisms (GCM) 10K type strain sequencing project: providing services to taxonomists for standard genome sequencing and annotation.</title>
        <authorList>
            <consortium name="The Broad Institute Genomics Platform"/>
            <consortium name="The Broad Institute Genome Sequencing Center for Infectious Disease"/>
            <person name="Wu L."/>
            <person name="Ma J."/>
        </authorList>
    </citation>
    <scope>NUCLEOTIDE SEQUENCE [LARGE SCALE GENOMIC DNA]</scope>
    <source>
        <strain evidence="3">CCUG 49018</strain>
    </source>
</reference>
<accession>A0ABW3VJY6</accession>
<dbReference type="RefSeq" id="WP_234027832.1">
    <property type="nucleotide sequence ID" value="NZ_BAABKS010000005.1"/>
</dbReference>
<comment type="similarity">
    <text evidence="1">Belongs to the short-chain dehydrogenases/reductases (SDR) family.</text>
</comment>
<dbReference type="InterPro" id="IPR036291">
    <property type="entry name" value="NAD(P)-bd_dom_sf"/>
</dbReference>
<dbReference type="CDD" id="cd05233">
    <property type="entry name" value="SDR_c"/>
    <property type="match status" value="1"/>
</dbReference>
<sequence>MNSAVATAVVTGAGSGIGAVIARHAAKAGYRVACWDVDGAAAAATASSIGDLATSRRVDVTSEDAVVAGFDALDGPLSLVVNNAGLVRFGPLATLSVADWQAVIDVNLTGTFVVARHGALRMGDAGGAVVNISSINGIAAAPNGGAYTATKAAVIRLSEQMALEWAGSGVRVNCVAPGLINAGMSDAIYADAEIRRLRQGQVPLGELGTAEQVADAVIFLASPAAAYITGQTIAVDGGITVAALARMARPKSVDSVGADGPDPTQEVS</sequence>
<proteinExistence type="inferred from homology"/>
<name>A0ABW3VJY6_9PSEU</name>
<dbReference type="InterPro" id="IPR020904">
    <property type="entry name" value="Sc_DH/Rdtase_CS"/>
</dbReference>
<dbReference type="InterPro" id="IPR002347">
    <property type="entry name" value="SDR_fam"/>
</dbReference>
<dbReference type="EMBL" id="JBHTMB010000164">
    <property type="protein sequence ID" value="MFD1235462.1"/>
    <property type="molecule type" value="Genomic_DNA"/>
</dbReference>
<protein>
    <submittedName>
        <fullName evidence="2">SDR family NAD(P)-dependent oxidoreductase</fullName>
        <ecNumber evidence="2">1.1.1.-</ecNumber>
    </submittedName>
</protein>
<keyword evidence="2" id="KW-0560">Oxidoreductase</keyword>
<dbReference type="EC" id="1.1.1.-" evidence="2"/>
<gene>
    <name evidence="2" type="ORF">ACFQ34_19415</name>
</gene>
<dbReference type="Pfam" id="PF13561">
    <property type="entry name" value="adh_short_C2"/>
    <property type="match status" value="1"/>
</dbReference>
<keyword evidence="3" id="KW-1185">Reference proteome</keyword>
<dbReference type="PROSITE" id="PS00061">
    <property type="entry name" value="ADH_SHORT"/>
    <property type="match status" value="1"/>
</dbReference>